<accession>A0ABT7YQU7</accession>
<sequence length="124" mass="12842">MRRVLASAAAALAIGAVWAAPAAAEPVGSEVPVAVQAADDTESVYCSAAFSVATVVREYPSASAKQIGPKIPAGTWVDGSWCSPFTDGGQHKTCGSSSKVWVAVDWNDTWGFAHVGCMQAYHVD</sequence>
<evidence type="ECO:0000256" key="1">
    <source>
        <dbReference type="SAM" id="SignalP"/>
    </source>
</evidence>
<feature type="chain" id="PRO_5045032391" description="Secreted protein" evidence="1">
    <location>
        <begin position="20"/>
        <end position="124"/>
    </location>
</feature>
<evidence type="ECO:0000313" key="2">
    <source>
        <dbReference type="EMBL" id="MDN3240961.1"/>
    </source>
</evidence>
<name>A0ABT7YQU7_9ACTN</name>
<comment type="caution">
    <text evidence="2">The sequence shown here is derived from an EMBL/GenBank/DDBJ whole genome shotgun (WGS) entry which is preliminary data.</text>
</comment>
<dbReference type="Proteomes" id="UP001171902">
    <property type="component" value="Unassembled WGS sequence"/>
</dbReference>
<keyword evidence="1" id="KW-0732">Signal</keyword>
<proteinExistence type="predicted"/>
<evidence type="ECO:0008006" key="5">
    <source>
        <dbReference type="Google" id="ProtNLM"/>
    </source>
</evidence>
<evidence type="ECO:0000313" key="4">
    <source>
        <dbReference type="Proteomes" id="UP001171902"/>
    </source>
</evidence>
<dbReference type="EMBL" id="JAUEMJ010000010">
    <property type="protein sequence ID" value="MDN3242836.1"/>
    <property type="molecule type" value="Genomic_DNA"/>
</dbReference>
<reference evidence="2" key="1">
    <citation type="submission" date="2023-06" db="EMBL/GenBank/DDBJ databases">
        <title>Gycomyces niveus sp.nov., a novel actinomycete isolated from soil in Shouguang.</title>
        <authorList>
            <person name="Yang X."/>
            <person name="Zhao J."/>
        </authorList>
    </citation>
    <scope>NUCLEOTIDE SEQUENCE</scope>
    <source>
        <strain evidence="2">NEAU C2</strain>
    </source>
</reference>
<keyword evidence="4" id="KW-1185">Reference proteome</keyword>
<evidence type="ECO:0000313" key="3">
    <source>
        <dbReference type="EMBL" id="MDN3242836.1"/>
    </source>
</evidence>
<gene>
    <name evidence="2" type="ORF">QWI33_14610</name>
    <name evidence="3" type="ORF">QWI33_24135</name>
</gene>
<protein>
    <recommendedName>
        <fullName evidence="5">Secreted protein</fullName>
    </recommendedName>
</protein>
<organism evidence="2 4">
    <name type="scientific">Glycomyces tritici</name>
    <dbReference type="NCBI Taxonomy" id="2665176"/>
    <lineage>
        <taxon>Bacteria</taxon>
        <taxon>Bacillati</taxon>
        <taxon>Actinomycetota</taxon>
        <taxon>Actinomycetes</taxon>
        <taxon>Glycomycetales</taxon>
        <taxon>Glycomycetaceae</taxon>
        <taxon>Glycomyces</taxon>
    </lineage>
</organism>
<feature type="signal peptide" evidence="1">
    <location>
        <begin position="1"/>
        <end position="19"/>
    </location>
</feature>
<dbReference type="RefSeq" id="WP_289957885.1">
    <property type="nucleotide sequence ID" value="NZ_JAUEMJ010000004.1"/>
</dbReference>
<dbReference type="EMBL" id="JAUEMJ010000004">
    <property type="protein sequence ID" value="MDN3240961.1"/>
    <property type="molecule type" value="Genomic_DNA"/>
</dbReference>